<dbReference type="Proteomes" id="UP001152519">
    <property type="component" value="Unassembled WGS sequence"/>
</dbReference>
<sequence length="756" mass="81082">MVPDPQGVGHGRQRRIDRADAGEEGRVHDVEVVQVVRLAVDVQRRCGGVRAEPDGAGLVGGGPDGHPLVQVDAVRQQPVLVHSQVPEHLLQLVPETLEARDVVLLVQSQVDAAVLVEGDAAVGQRQILPAQPEVHRVVGEDLERHVGRDHAGPARRLAVDLVGVRLAEHLDAAERVVPVVGAQIPVVQGQRLLEPGGVRLLRHGHQRHVVVPHVVAPHDVRAVGQPPGMPVVCRTQQQHRGVHRATGDHHDVTAERFRRAVRELCDHTGHGAACRVGLQALDVGVGHHRDVVVFEGGVDADHLRVGLRAHQAREPVDPVAADADAGVRRPAVPVLGEVHADRQMERVQAPLLQVVAELLDARLVLHRGMGVLAARRAFGGVLAVPSVDQIELLGLRVVRLQVLVADRPRRGDPVVVAELPEVLRPQAEQGGAVELGVPADVVVDLRREPLAVLVVPELRGPVLARDEHRGGIPVVPLPRQVVAAFEDQDPLAAGGQTVGEGSAARSAADDDDVVVVIAGHTKAPFWSRGLPWSGHRPAPPGDRSDSYLTKGDIDPELQAIGRAGSRRAGGRGPGRSSPDRPQGGRRLVDDRLRGLLRVHGQAGLVGPQRFQVGVLGVHERGGHEVPRAPGDPPAGCRLTNRQMQEPDSRPRSAEHLAILVPERRARHDSPAAGRRHLPDPPGQVLQPGPAILLGQRPAGGHRGAVRRRMEIVRLQEGHLKPLGEKRPYGGLPAPRDAHDHDDRRHRSAVAHAVPPC</sequence>
<feature type="region of interest" description="Disordered" evidence="1">
    <location>
        <begin position="1"/>
        <end position="22"/>
    </location>
</feature>
<dbReference type="EMBL" id="CAJSLV010000001">
    <property type="protein sequence ID" value="CAG6390601.1"/>
    <property type="molecule type" value="Genomic_DNA"/>
</dbReference>
<evidence type="ECO:0000313" key="3">
    <source>
        <dbReference type="Proteomes" id="UP001152519"/>
    </source>
</evidence>
<feature type="region of interest" description="Disordered" evidence="1">
    <location>
        <begin position="563"/>
        <end position="586"/>
    </location>
</feature>
<feature type="compositionally biased region" description="Basic and acidic residues" evidence="1">
    <location>
        <begin position="717"/>
        <end position="727"/>
    </location>
</feature>
<comment type="caution">
    <text evidence="2">The sequence shown here is derived from an EMBL/GenBank/DDBJ whole genome shotgun (WGS) entry which is preliminary data.</text>
</comment>
<reference evidence="2" key="1">
    <citation type="submission" date="2021-05" db="EMBL/GenBank/DDBJ databases">
        <authorList>
            <person name="Arsene-Ploetze F."/>
        </authorList>
    </citation>
    <scope>NUCLEOTIDE SEQUENCE</scope>
    <source>
        <strain evidence="2">DSM 42138</strain>
    </source>
</reference>
<dbReference type="AlphaFoldDB" id="A0A9W4DIZ9"/>
<keyword evidence="3" id="KW-1185">Reference proteome</keyword>
<organism evidence="2 3">
    <name type="scientific">Actinacidiphila cocklensis</name>
    <dbReference type="NCBI Taxonomy" id="887465"/>
    <lineage>
        <taxon>Bacteria</taxon>
        <taxon>Bacillati</taxon>
        <taxon>Actinomycetota</taxon>
        <taxon>Actinomycetes</taxon>
        <taxon>Kitasatosporales</taxon>
        <taxon>Streptomycetaceae</taxon>
        <taxon>Actinacidiphila</taxon>
    </lineage>
</organism>
<accession>A0A9W4DIZ9</accession>
<evidence type="ECO:0000313" key="2">
    <source>
        <dbReference type="EMBL" id="CAG6390601.1"/>
    </source>
</evidence>
<name>A0A9W4DIZ9_9ACTN</name>
<protein>
    <submittedName>
        <fullName evidence="2">Uncharacterized protein</fullName>
    </submittedName>
</protein>
<proteinExistence type="predicted"/>
<feature type="region of interest" description="Disordered" evidence="1">
    <location>
        <begin position="527"/>
        <end position="550"/>
    </location>
</feature>
<feature type="region of interest" description="Disordered" evidence="1">
    <location>
        <begin position="717"/>
        <end position="756"/>
    </location>
</feature>
<gene>
    <name evidence="2" type="ORF">SCOCK_10070</name>
</gene>
<feature type="compositionally biased region" description="Basic and acidic residues" evidence="1">
    <location>
        <begin position="735"/>
        <end position="744"/>
    </location>
</feature>
<feature type="compositionally biased region" description="Low complexity" evidence="1">
    <location>
        <begin position="574"/>
        <end position="585"/>
    </location>
</feature>
<evidence type="ECO:0000256" key="1">
    <source>
        <dbReference type="SAM" id="MobiDB-lite"/>
    </source>
</evidence>